<evidence type="ECO:0000256" key="2">
    <source>
        <dbReference type="ARBA" id="ARBA00023125"/>
    </source>
</evidence>
<feature type="domain" description="HTH luxR-type" evidence="4">
    <location>
        <begin position="143"/>
        <end position="208"/>
    </location>
</feature>
<dbReference type="GO" id="GO:0003677">
    <property type="term" value="F:DNA binding"/>
    <property type="evidence" value="ECO:0007669"/>
    <property type="project" value="UniProtKB-KW"/>
</dbReference>
<dbReference type="AlphaFoldDB" id="A0A4U1CSD7"/>
<dbReference type="Pfam" id="PF00072">
    <property type="entry name" value="Response_reg"/>
    <property type="match status" value="1"/>
</dbReference>
<dbReference type="EMBL" id="SWBR01000002">
    <property type="protein sequence ID" value="TKC10653.1"/>
    <property type="molecule type" value="Genomic_DNA"/>
</dbReference>
<dbReference type="PROSITE" id="PS50043">
    <property type="entry name" value="HTH_LUXR_2"/>
    <property type="match status" value="1"/>
</dbReference>
<comment type="caution">
    <text evidence="6">The sequence shown here is derived from an EMBL/GenBank/DDBJ whole genome shotgun (WGS) entry which is preliminary data.</text>
</comment>
<dbReference type="CDD" id="cd17535">
    <property type="entry name" value="REC_NarL-like"/>
    <property type="match status" value="1"/>
</dbReference>
<dbReference type="InterPro" id="IPR011006">
    <property type="entry name" value="CheY-like_superfamily"/>
</dbReference>
<dbReference type="OrthoDB" id="1013073at2"/>
<keyword evidence="2" id="KW-0238">DNA-binding</keyword>
<organism evidence="6 7">
    <name type="scientific">Pedobacter polaris</name>
    <dbReference type="NCBI Taxonomy" id="2571273"/>
    <lineage>
        <taxon>Bacteria</taxon>
        <taxon>Pseudomonadati</taxon>
        <taxon>Bacteroidota</taxon>
        <taxon>Sphingobacteriia</taxon>
        <taxon>Sphingobacteriales</taxon>
        <taxon>Sphingobacteriaceae</taxon>
        <taxon>Pedobacter</taxon>
    </lineage>
</organism>
<accession>A0A4U1CSD7</accession>
<dbReference type="PANTHER" id="PTHR45566:SF2">
    <property type="entry name" value="NARL SUBFAMILY"/>
    <property type="match status" value="1"/>
</dbReference>
<dbReference type="GO" id="GO:0000160">
    <property type="term" value="P:phosphorelay signal transduction system"/>
    <property type="evidence" value="ECO:0007669"/>
    <property type="project" value="InterPro"/>
</dbReference>
<evidence type="ECO:0000256" key="3">
    <source>
        <dbReference type="PROSITE-ProRule" id="PRU00169"/>
    </source>
</evidence>
<evidence type="ECO:0000259" key="4">
    <source>
        <dbReference type="PROSITE" id="PS50043"/>
    </source>
</evidence>
<dbReference type="PROSITE" id="PS00622">
    <property type="entry name" value="HTH_LUXR_1"/>
    <property type="match status" value="1"/>
</dbReference>
<reference evidence="6 7" key="1">
    <citation type="submission" date="2019-04" db="EMBL/GenBank/DDBJ databases">
        <title>Pedobacter sp. RP-3-22 sp. nov., isolated from Arctic soil.</title>
        <authorList>
            <person name="Dahal R.H."/>
            <person name="Kim D.-U."/>
        </authorList>
    </citation>
    <scope>NUCLEOTIDE SEQUENCE [LARGE SCALE GENOMIC DNA]</scope>
    <source>
        <strain evidence="6 7">RP-3-22</strain>
    </source>
</reference>
<proteinExistence type="predicted"/>
<dbReference type="SUPFAM" id="SSF46894">
    <property type="entry name" value="C-terminal effector domain of the bipartite response regulators"/>
    <property type="match status" value="1"/>
</dbReference>
<dbReference type="Pfam" id="PF00196">
    <property type="entry name" value="GerE"/>
    <property type="match status" value="1"/>
</dbReference>
<feature type="domain" description="Response regulatory" evidence="5">
    <location>
        <begin position="4"/>
        <end position="120"/>
    </location>
</feature>
<keyword evidence="1 3" id="KW-0597">Phosphoprotein</keyword>
<dbReference type="GO" id="GO:0006355">
    <property type="term" value="P:regulation of DNA-templated transcription"/>
    <property type="evidence" value="ECO:0007669"/>
    <property type="project" value="InterPro"/>
</dbReference>
<dbReference type="InterPro" id="IPR001789">
    <property type="entry name" value="Sig_transdc_resp-reg_receiver"/>
</dbReference>
<dbReference type="InterPro" id="IPR016032">
    <property type="entry name" value="Sig_transdc_resp-reg_C-effctor"/>
</dbReference>
<evidence type="ECO:0000313" key="6">
    <source>
        <dbReference type="EMBL" id="TKC10653.1"/>
    </source>
</evidence>
<protein>
    <submittedName>
        <fullName evidence="6">Response regulator transcription factor</fullName>
    </submittedName>
</protein>
<keyword evidence="7" id="KW-1185">Reference proteome</keyword>
<dbReference type="RefSeq" id="WP_136840690.1">
    <property type="nucleotide sequence ID" value="NZ_SWBR01000002.1"/>
</dbReference>
<dbReference type="InterPro" id="IPR051015">
    <property type="entry name" value="EvgA-like"/>
</dbReference>
<name>A0A4U1CSD7_9SPHI</name>
<sequence length="210" mass="23676">MTKRILIADDHSAIRGGVKQICTSEFPMVEIGEAINYAEVLQSLHTHTWDILILDIDLPGRSGFDILKQIKTEKIKVPVLMFSFHSEEQIAFRALKLGASGYLSKDVADMELVKAINHILLGKKYVSQSLSEKLLFLLHDDPEKEPHELLSDREYQTLLLIASGKTVSEIAELLLLSTPTISTYRARILEKMNMKNNAALTTYAIKRKLV</sequence>
<evidence type="ECO:0000313" key="7">
    <source>
        <dbReference type="Proteomes" id="UP000309488"/>
    </source>
</evidence>
<dbReference type="InterPro" id="IPR000792">
    <property type="entry name" value="Tscrpt_reg_LuxR_C"/>
</dbReference>
<gene>
    <name evidence="6" type="ORF">FA048_10780</name>
</gene>
<evidence type="ECO:0000256" key="1">
    <source>
        <dbReference type="ARBA" id="ARBA00022553"/>
    </source>
</evidence>
<feature type="modified residue" description="4-aspartylphosphate" evidence="3">
    <location>
        <position position="55"/>
    </location>
</feature>
<dbReference type="PANTHER" id="PTHR45566">
    <property type="entry name" value="HTH-TYPE TRANSCRIPTIONAL REGULATOR YHJB-RELATED"/>
    <property type="match status" value="1"/>
</dbReference>
<dbReference type="CDD" id="cd06170">
    <property type="entry name" value="LuxR_C_like"/>
    <property type="match status" value="1"/>
</dbReference>
<dbReference type="InterPro" id="IPR058245">
    <property type="entry name" value="NreC/VraR/RcsB-like_REC"/>
</dbReference>
<dbReference type="PROSITE" id="PS50110">
    <property type="entry name" value="RESPONSE_REGULATORY"/>
    <property type="match status" value="1"/>
</dbReference>
<evidence type="ECO:0000259" key="5">
    <source>
        <dbReference type="PROSITE" id="PS50110"/>
    </source>
</evidence>
<dbReference type="Proteomes" id="UP000309488">
    <property type="component" value="Unassembled WGS sequence"/>
</dbReference>
<dbReference type="PRINTS" id="PR00038">
    <property type="entry name" value="HTHLUXR"/>
</dbReference>
<dbReference type="SMART" id="SM00421">
    <property type="entry name" value="HTH_LUXR"/>
    <property type="match status" value="1"/>
</dbReference>
<dbReference type="SMART" id="SM00448">
    <property type="entry name" value="REC"/>
    <property type="match status" value="1"/>
</dbReference>
<dbReference type="Gene3D" id="3.40.50.2300">
    <property type="match status" value="1"/>
</dbReference>
<dbReference type="SUPFAM" id="SSF52172">
    <property type="entry name" value="CheY-like"/>
    <property type="match status" value="1"/>
</dbReference>